<dbReference type="EMBL" id="JTHP01000040">
    <property type="protein sequence ID" value="KJD44197.1"/>
    <property type="molecule type" value="Genomic_DNA"/>
</dbReference>
<gene>
    <name evidence="1" type="ORF">QD47_18530</name>
</gene>
<evidence type="ECO:0000313" key="1">
    <source>
        <dbReference type="EMBL" id="KJD44197.1"/>
    </source>
</evidence>
<dbReference type="Proteomes" id="UP000032534">
    <property type="component" value="Unassembled WGS sequence"/>
</dbReference>
<proteinExistence type="predicted"/>
<keyword evidence="2" id="KW-1185">Reference proteome</keyword>
<reference evidence="1 2" key="1">
    <citation type="submission" date="2014-11" db="EMBL/GenBank/DDBJ databases">
        <title>Draft Genome Sequences of Paenibacillus polymyxa NRRL B-30509 and Paenibacillus terrae NRRL B-30644, Strains from a Poultry Environment that Produce Tridecaptin A and Paenicidins.</title>
        <authorList>
            <person name="van Belkum M.J."/>
            <person name="Lohans C.T."/>
            <person name="Vederas J.C."/>
        </authorList>
    </citation>
    <scope>NUCLEOTIDE SEQUENCE [LARGE SCALE GENOMIC DNA]</scope>
    <source>
        <strain evidence="1 2">NRRL B-30644</strain>
    </source>
</reference>
<organism evidence="1 2">
    <name type="scientific">Paenibacillus terrae</name>
    <dbReference type="NCBI Taxonomy" id="159743"/>
    <lineage>
        <taxon>Bacteria</taxon>
        <taxon>Bacillati</taxon>
        <taxon>Bacillota</taxon>
        <taxon>Bacilli</taxon>
        <taxon>Bacillales</taxon>
        <taxon>Paenibacillaceae</taxon>
        <taxon>Paenibacillus</taxon>
    </lineage>
</organism>
<name>A0A0D7X2C9_9BACL</name>
<protein>
    <submittedName>
        <fullName evidence="1">Uncharacterized protein</fullName>
    </submittedName>
</protein>
<dbReference type="AlphaFoldDB" id="A0A0D7X2C9"/>
<evidence type="ECO:0000313" key="2">
    <source>
        <dbReference type="Proteomes" id="UP000032534"/>
    </source>
</evidence>
<sequence length="59" mass="7230">MHKRLSRTIQRVTGFHKIHHIWYSYGYKIPLVKLAYFRQHGFKRLEKDKYHNCTITGIN</sequence>
<comment type="caution">
    <text evidence="1">The sequence shown here is derived from an EMBL/GenBank/DDBJ whole genome shotgun (WGS) entry which is preliminary data.</text>
</comment>
<accession>A0A0D7X2C9</accession>
<dbReference type="PATRIC" id="fig|159743.3.peg.4120"/>